<gene>
    <name evidence="2" type="ORF">BofuT4_P094230.1</name>
</gene>
<organism evidence="2 3">
    <name type="scientific">Botryotinia fuckeliana (strain T4)</name>
    <name type="common">Noble rot fungus</name>
    <name type="synonym">Botrytis cinerea</name>
    <dbReference type="NCBI Taxonomy" id="999810"/>
    <lineage>
        <taxon>Eukaryota</taxon>
        <taxon>Fungi</taxon>
        <taxon>Dikarya</taxon>
        <taxon>Ascomycota</taxon>
        <taxon>Pezizomycotina</taxon>
        <taxon>Leotiomycetes</taxon>
        <taxon>Helotiales</taxon>
        <taxon>Sclerotiniaceae</taxon>
        <taxon>Botrytis</taxon>
    </lineage>
</organism>
<dbReference type="Proteomes" id="UP000008177">
    <property type="component" value="Unplaced contigs"/>
</dbReference>
<protein>
    <submittedName>
        <fullName evidence="2">Uncharacterized protein</fullName>
    </submittedName>
</protein>
<reference evidence="3" key="1">
    <citation type="journal article" date="2011" name="PLoS Genet.">
        <title>Genomic analysis of the necrotrophic fungal pathogens Sclerotinia sclerotiorum and Botrytis cinerea.</title>
        <authorList>
            <person name="Amselem J."/>
            <person name="Cuomo C.A."/>
            <person name="van Kan J.A."/>
            <person name="Viaud M."/>
            <person name="Benito E.P."/>
            <person name="Couloux A."/>
            <person name="Coutinho P.M."/>
            <person name="de Vries R.P."/>
            <person name="Dyer P.S."/>
            <person name="Fillinger S."/>
            <person name="Fournier E."/>
            <person name="Gout L."/>
            <person name="Hahn M."/>
            <person name="Kohn L."/>
            <person name="Lapalu N."/>
            <person name="Plummer K.M."/>
            <person name="Pradier J.M."/>
            <person name="Quevillon E."/>
            <person name="Sharon A."/>
            <person name="Simon A."/>
            <person name="ten Have A."/>
            <person name="Tudzynski B."/>
            <person name="Tudzynski P."/>
            <person name="Wincker P."/>
            <person name="Andrew M."/>
            <person name="Anthouard V."/>
            <person name="Beever R.E."/>
            <person name="Beffa R."/>
            <person name="Benoit I."/>
            <person name="Bouzid O."/>
            <person name="Brault B."/>
            <person name="Chen Z."/>
            <person name="Choquer M."/>
            <person name="Collemare J."/>
            <person name="Cotton P."/>
            <person name="Danchin E.G."/>
            <person name="Da Silva C."/>
            <person name="Gautier A."/>
            <person name="Giraud C."/>
            <person name="Giraud T."/>
            <person name="Gonzalez C."/>
            <person name="Grossetete S."/>
            <person name="Guldener U."/>
            <person name="Henrissat B."/>
            <person name="Howlett B.J."/>
            <person name="Kodira C."/>
            <person name="Kretschmer M."/>
            <person name="Lappartient A."/>
            <person name="Leroch M."/>
            <person name="Levis C."/>
            <person name="Mauceli E."/>
            <person name="Neuveglise C."/>
            <person name="Oeser B."/>
            <person name="Pearson M."/>
            <person name="Poulain J."/>
            <person name="Poussereau N."/>
            <person name="Quesneville H."/>
            <person name="Rascle C."/>
            <person name="Schumacher J."/>
            <person name="Segurens B."/>
            <person name="Sexton A."/>
            <person name="Silva E."/>
            <person name="Sirven C."/>
            <person name="Soanes D.M."/>
            <person name="Talbot N.J."/>
            <person name="Templeton M."/>
            <person name="Yandava C."/>
            <person name="Yarden O."/>
            <person name="Zeng Q."/>
            <person name="Rollins J.A."/>
            <person name="Lebrun M.H."/>
            <person name="Dickman M."/>
        </authorList>
    </citation>
    <scope>NUCLEOTIDE SEQUENCE [LARGE SCALE GENOMIC DNA]</scope>
    <source>
        <strain evidence="3">T4</strain>
    </source>
</reference>
<evidence type="ECO:0000256" key="1">
    <source>
        <dbReference type="SAM" id="MobiDB-lite"/>
    </source>
</evidence>
<feature type="region of interest" description="Disordered" evidence="1">
    <location>
        <begin position="159"/>
        <end position="190"/>
    </location>
</feature>
<dbReference type="HOGENOM" id="CLU_1354413_0_0_1"/>
<accession>G2YD67</accession>
<evidence type="ECO:0000313" key="3">
    <source>
        <dbReference type="Proteomes" id="UP000008177"/>
    </source>
</evidence>
<dbReference type="EMBL" id="FQ790321">
    <property type="protein sequence ID" value="CCD49715.1"/>
    <property type="molecule type" value="Genomic_DNA"/>
</dbReference>
<dbReference type="AlphaFoldDB" id="G2YD67"/>
<sequence length="202" mass="22880">MAMGLAVEYQTVEGGLCKRIYSQADRVNISLIEAGPAFLATDYRHVDNMRAILEQELRGSLKLDKSFLKATALPNLYHRNNLLRSRDLSLDSRLHLCSEAVILSTLHRCPDDMPSFQYERAYSATTVCQRSVLLRDPSHFEPDIPDNIAKLFQHYGFRGSTKAPQTQGRGIDRRMQSRRVASTQREQDAGSYRTVLVTMGES</sequence>
<proteinExistence type="predicted"/>
<name>G2YD67_BOTF4</name>
<dbReference type="InParanoid" id="G2YD67"/>
<evidence type="ECO:0000313" key="2">
    <source>
        <dbReference type="EMBL" id="CCD49715.1"/>
    </source>
</evidence>